<evidence type="ECO:0000256" key="4">
    <source>
        <dbReference type="ARBA" id="ARBA00023180"/>
    </source>
</evidence>
<feature type="domain" description="Ig-like" evidence="8">
    <location>
        <begin position="165"/>
        <end position="244"/>
    </location>
</feature>
<dbReference type="PANTHER" id="PTHR11640:SF158">
    <property type="entry name" value="V-SET AND IMMUNOGLOBULIN DOMAIN-CONTAINING PROTEIN 10-LIKE 2"/>
    <property type="match status" value="1"/>
</dbReference>
<dbReference type="GO" id="GO:0098609">
    <property type="term" value="P:cell-cell adhesion"/>
    <property type="evidence" value="ECO:0007669"/>
    <property type="project" value="TreeGrafter"/>
</dbReference>
<evidence type="ECO:0000313" key="9">
    <source>
        <dbReference type="EMBL" id="CBY21154.1"/>
    </source>
</evidence>
<dbReference type="CDD" id="cd00096">
    <property type="entry name" value="Ig"/>
    <property type="match status" value="1"/>
</dbReference>
<keyword evidence="4" id="KW-0325">Glycoprotein</keyword>
<dbReference type="InterPro" id="IPR013783">
    <property type="entry name" value="Ig-like_fold"/>
</dbReference>
<dbReference type="InterPro" id="IPR013106">
    <property type="entry name" value="Ig_V-set"/>
</dbReference>
<protein>
    <submittedName>
        <fullName evidence="9">Uncharacterized protein</fullName>
    </submittedName>
</protein>
<dbReference type="InterPro" id="IPR003599">
    <property type="entry name" value="Ig_sub"/>
</dbReference>
<evidence type="ECO:0000313" key="10">
    <source>
        <dbReference type="Proteomes" id="UP000001307"/>
    </source>
</evidence>
<dbReference type="SUPFAM" id="SSF49899">
    <property type="entry name" value="Concanavalin A-like lectins/glucanases"/>
    <property type="match status" value="1"/>
</dbReference>
<dbReference type="InterPro" id="IPR007110">
    <property type="entry name" value="Ig-like_dom"/>
</dbReference>
<dbReference type="Gene3D" id="2.60.40.10">
    <property type="entry name" value="Immunoglobulins"/>
    <property type="match status" value="5"/>
</dbReference>
<feature type="domain" description="Ig-like" evidence="8">
    <location>
        <begin position="339"/>
        <end position="423"/>
    </location>
</feature>
<dbReference type="PROSITE" id="PS50835">
    <property type="entry name" value="IG_LIKE"/>
    <property type="match status" value="4"/>
</dbReference>
<dbReference type="InterPro" id="IPR036179">
    <property type="entry name" value="Ig-like_dom_sf"/>
</dbReference>
<evidence type="ECO:0000256" key="6">
    <source>
        <dbReference type="PROSITE-ProRule" id="PRU00122"/>
    </source>
</evidence>
<reference evidence="9" key="1">
    <citation type="journal article" date="2010" name="Science">
        <title>Plasticity of animal genome architecture unmasked by rapid evolution of a pelagic tunicate.</title>
        <authorList>
            <person name="Denoeud F."/>
            <person name="Henriet S."/>
            <person name="Mungpakdee S."/>
            <person name="Aury J.M."/>
            <person name="Da Silva C."/>
            <person name="Brinkmann H."/>
            <person name="Mikhaleva J."/>
            <person name="Olsen L.C."/>
            <person name="Jubin C."/>
            <person name="Canestro C."/>
            <person name="Bouquet J.M."/>
            <person name="Danks G."/>
            <person name="Poulain J."/>
            <person name="Campsteijn C."/>
            <person name="Adamski M."/>
            <person name="Cross I."/>
            <person name="Yadetie F."/>
            <person name="Muffato M."/>
            <person name="Louis A."/>
            <person name="Butcher S."/>
            <person name="Tsagkogeorga G."/>
            <person name="Konrad A."/>
            <person name="Singh S."/>
            <person name="Jensen M.F."/>
            <person name="Cong E.H."/>
            <person name="Eikeseth-Otteraa H."/>
            <person name="Noel B."/>
            <person name="Anthouard V."/>
            <person name="Porcel B.M."/>
            <person name="Kachouri-Lafond R."/>
            <person name="Nishino A."/>
            <person name="Ugolini M."/>
            <person name="Chourrout P."/>
            <person name="Nishida H."/>
            <person name="Aasland R."/>
            <person name="Huzurbazar S."/>
            <person name="Westhof E."/>
            <person name="Delsuc F."/>
            <person name="Lehrach H."/>
            <person name="Reinhardt R."/>
            <person name="Weissenbach J."/>
            <person name="Roy S.W."/>
            <person name="Artiguenave F."/>
            <person name="Postlethwait J.H."/>
            <person name="Manak J.R."/>
            <person name="Thompson E.M."/>
            <person name="Jaillon O."/>
            <person name="Du Pasquier L."/>
            <person name="Boudinot P."/>
            <person name="Liberles D.A."/>
            <person name="Volff J.N."/>
            <person name="Philippe H."/>
            <person name="Lenhard B."/>
            <person name="Roest Crollius H."/>
            <person name="Wincker P."/>
            <person name="Chourrout D."/>
        </authorList>
    </citation>
    <scope>NUCLEOTIDE SEQUENCE [LARGE SCALE GENOMIC DNA]</scope>
</reference>
<organism evidence="9">
    <name type="scientific">Oikopleura dioica</name>
    <name type="common">Tunicate</name>
    <dbReference type="NCBI Taxonomy" id="34765"/>
    <lineage>
        <taxon>Eukaryota</taxon>
        <taxon>Metazoa</taxon>
        <taxon>Chordata</taxon>
        <taxon>Tunicata</taxon>
        <taxon>Appendicularia</taxon>
        <taxon>Copelata</taxon>
        <taxon>Oikopleuridae</taxon>
        <taxon>Oikopleura</taxon>
    </lineage>
</organism>
<dbReference type="Gene3D" id="2.60.120.200">
    <property type="match status" value="1"/>
</dbReference>
<accession>E4WVK1</accession>
<dbReference type="GO" id="GO:0050839">
    <property type="term" value="F:cell adhesion molecule binding"/>
    <property type="evidence" value="ECO:0007669"/>
    <property type="project" value="TreeGrafter"/>
</dbReference>
<dbReference type="InterPro" id="IPR003598">
    <property type="entry name" value="Ig_sub2"/>
</dbReference>
<name>E4WVK1_OIKDI</name>
<dbReference type="PANTHER" id="PTHR11640">
    <property type="entry name" value="NEPHRIN"/>
    <property type="match status" value="1"/>
</dbReference>
<dbReference type="GO" id="GO:0005886">
    <property type="term" value="C:plasma membrane"/>
    <property type="evidence" value="ECO:0007669"/>
    <property type="project" value="TreeGrafter"/>
</dbReference>
<evidence type="ECO:0000259" key="8">
    <source>
        <dbReference type="PROSITE" id="PS50835"/>
    </source>
</evidence>
<evidence type="ECO:0000256" key="1">
    <source>
        <dbReference type="ARBA" id="ARBA00004479"/>
    </source>
</evidence>
<dbReference type="PROSITE" id="PS50025">
    <property type="entry name" value="LAM_G_DOMAIN"/>
    <property type="match status" value="1"/>
</dbReference>
<sequence>MISGPECVQIGQPVNFLCSATGRGLVFLWTDGKENNISSDAQLSFYPESTVNLTCIVTDENGLQAMRSHELIVGETPFLKLSIEKSRLEFIKGSNFEKLHCFSENGDIFWRVYSNSTDQPREIQSDEVTVGFGLWNAVQCGARNEFGTRLSKIIEIESIPSNVLPHNVRIEQPDVYALAGSNLSISCTAQGIDVNYSWSKDDLEIGEQGKELVFGNLTDADSGSYKCRASNKYGNLTSLPIEIHIGILPTVSIEPSIEVINFFPINITCQVENGLSTWIFKKDDDEWGTDYPVAFIELDKIDEATCLGYNAFGNTFGPSIPVKDIGIVLKAIEEVKVKQKVTETLANILSLTVSSEFIIINESVMIFCALDRTNATVTWSHYASGIREQFVNNSDATLKIENVKLEDSGVYFCSSGEQSRSVEIYVYEEPFIVDELVDVQLNQSMKVDLDCLVQQGTDLTFTWIASDQIKIRTELNKAHVEYVGVDPINITCIAKNPVGSAEKIFRIFPAEIMNLVVEPAASVFRAGEQVTMRCESRIEEDNLTKWIFNNRTIENVGDILTLDNLTPENSGVWKCVNGLFSSETKISVLAVPTVEIDKSLSEGRIDSELEITCKSEGNPAPNVMLEVGEFRAEGLGEVRLIIAFTRPGMVAKCTAENAIGGTERVLDLDIMPIWVDPVKSSIPSGSRLEIQCHAQGMKTWLTPVGEEVPYRAPAAFDPEDRVFNRNGTLIFKKIFNHDAGEYSCFSGDDFAKSTVSVFSQAMEFTHTPYSVARFPVPRSWYECLHVSFNIKPQYNDGVLLLITGSNNVDFLRLVLKGGVVHLDYDLGSGRGETESHQIRTKTWSSISLRRCAREATLTVNEEPYHASSRGLFRGFDHDLYGYLGNADGEQGFYGCMSDLQIDGDEIDFATLYSEEQFEL</sequence>
<dbReference type="AlphaFoldDB" id="E4WVK1"/>
<dbReference type="CDD" id="cd00110">
    <property type="entry name" value="LamG"/>
    <property type="match status" value="1"/>
</dbReference>
<feature type="domain" description="Ig-like" evidence="8">
    <location>
        <begin position="672"/>
        <end position="756"/>
    </location>
</feature>
<dbReference type="Proteomes" id="UP000001307">
    <property type="component" value="Unassembled WGS sequence"/>
</dbReference>
<dbReference type="InterPro" id="IPR013320">
    <property type="entry name" value="ConA-like_dom_sf"/>
</dbReference>
<proteinExistence type="predicted"/>
<evidence type="ECO:0000256" key="2">
    <source>
        <dbReference type="ARBA" id="ARBA00023136"/>
    </source>
</evidence>
<feature type="domain" description="Laminin G" evidence="7">
    <location>
        <begin position="761"/>
        <end position="919"/>
    </location>
</feature>
<keyword evidence="5" id="KW-0393">Immunoglobulin domain</keyword>
<dbReference type="OrthoDB" id="10039395at2759"/>
<dbReference type="Pfam" id="PF13895">
    <property type="entry name" value="Ig_2"/>
    <property type="match status" value="1"/>
</dbReference>
<dbReference type="SMART" id="SM00408">
    <property type="entry name" value="IGc2"/>
    <property type="match status" value="4"/>
</dbReference>
<dbReference type="Pfam" id="PF02210">
    <property type="entry name" value="Laminin_G_2"/>
    <property type="match status" value="1"/>
</dbReference>
<evidence type="ECO:0000259" key="7">
    <source>
        <dbReference type="PROSITE" id="PS50025"/>
    </source>
</evidence>
<dbReference type="Pfam" id="PF07686">
    <property type="entry name" value="V-set"/>
    <property type="match status" value="1"/>
</dbReference>
<dbReference type="InterPro" id="IPR001791">
    <property type="entry name" value="Laminin_G"/>
</dbReference>
<feature type="domain" description="Ig-like" evidence="8">
    <location>
        <begin position="509"/>
        <end position="587"/>
    </location>
</feature>
<dbReference type="GO" id="GO:0005911">
    <property type="term" value="C:cell-cell junction"/>
    <property type="evidence" value="ECO:0007669"/>
    <property type="project" value="TreeGrafter"/>
</dbReference>
<dbReference type="InParanoid" id="E4WVK1"/>
<dbReference type="EMBL" id="FN653017">
    <property type="protein sequence ID" value="CBY21154.1"/>
    <property type="molecule type" value="Genomic_DNA"/>
</dbReference>
<comment type="caution">
    <text evidence="6">Lacks conserved residue(s) required for the propagation of feature annotation.</text>
</comment>
<dbReference type="SMART" id="SM00282">
    <property type="entry name" value="LamG"/>
    <property type="match status" value="1"/>
</dbReference>
<dbReference type="SUPFAM" id="SSF48726">
    <property type="entry name" value="Immunoglobulin"/>
    <property type="match status" value="3"/>
</dbReference>
<comment type="subcellular location">
    <subcellularLocation>
        <location evidence="1">Membrane</location>
        <topology evidence="1">Single-pass type I membrane protein</topology>
    </subcellularLocation>
</comment>
<keyword evidence="10" id="KW-1185">Reference proteome</keyword>
<gene>
    <name evidence="9" type="ORF">GSOID_T00008907001</name>
</gene>
<evidence type="ECO:0000256" key="3">
    <source>
        <dbReference type="ARBA" id="ARBA00023157"/>
    </source>
</evidence>
<evidence type="ECO:0000256" key="5">
    <source>
        <dbReference type="ARBA" id="ARBA00023319"/>
    </source>
</evidence>
<keyword evidence="3" id="KW-1015">Disulfide bond</keyword>
<keyword evidence="2" id="KW-0472">Membrane</keyword>
<dbReference type="InterPro" id="IPR051275">
    <property type="entry name" value="Cell_adhesion_signaling"/>
</dbReference>
<dbReference type="SMART" id="SM00409">
    <property type="entry name" value="IG"/>
    <property type="match status" value="5"/>
</dbReference>